<keyword evidence="1" id="KW-0812">Transmembrane</keyword>
<keyword evidence="1" id="KW-1133">Transmembrane helix</keyword>
<protein>
    <submittedName>
        <fullName evidence="2">Uncharacterized protein</fullName>
    </submittedName>
</protein>
<accession>A0AA36FE81</accession>
<proteinExistence type="predicted"/>
<sequence>MHAHTHTHIVFSLSPLYSLLHYCLNIFISFKFVAIFYTVIPDTHTHFHSCYILMKEEGKEPRYIVFTKVGERGRRATTECNKEVKRDYIECNIWRNKFYSL</sequence>
<evidence type="ECO:0000313" key="2">
    <source>
        <dbReference type="EMBL" id="CAI9735050.1"/>
    </source>
</evidence>
<dbReference type="Proteomes" id="UP001162480">
    <property type="component" value="Chromosome 17"/>
</dbReference>
<name>A0AA36FE81_OCTVU</name>
<gene>
    <name evidence="2" type="ORF">OCTVUL_1B004921</name>
</gene>
<dbReference type="EMBL" id="OX597830">
    <property type="protein sequence ID" value="CAI9735050.1"/>
    <property type="molecule type" value="Genomic_DNA"/>
</dbReference>
<feature type="transmembrane region" description="Helical" evidence="1">
    <location>
        <begin position="19"/>
        <end position="40"/>
    </location>
</feature>
<evidence type="ECO:0000313" key="3">
    <source>
        <dbReference type="Proteomes" id="UP001162480"/>
    </source>
</evidence>
<reference evidence="2" key="1">
    <citation type="submission" date="2023-08" db="EMBL/GenBank/DDBJ databases">
        <authorList>
            <person name="Alioto T."/>
            <person name="Alioto T."/>
            <person name="Gomez Garrido J."/>
        </authorList>
    </citation>
    <scope>NUCLEOTIDE SEQUENCE</scope>
</reference>
<organism evidence="2 3">
    <name type="scientific">Octopus vulgaris</name>
    <name type="common">Common octopus</name>
    <dbReference type="NCBI Taxonomy" id="6645"/>
    <lineage>
        <taxon>Eukaryota</taxon>
        <taxon>Metazoa</taxon>
        <taxon>Spiralia</taxon>
        <taxon>Lophotrochozoa</taxon>
        <taxon>Mollusca</taxon>
        <taxon>Cephalopoda</taxon>
        <taxon>Coleoidea</taxon>
        <taxon>Octopodiformes</taxon>
        <taxon>Octopoda</taxon>
        <taxon>Incirrata</taxon>
        <taxon>Octopodidae</taxon>
        <taxon>Octopus</taxon>
    </lineage>
</organism>
<evidence type="ECO:0000256" key="1">
    <source>
        <dbReference type="SAM" id="Phobius"/>
    </source>
</evidence>
<dbReference type="AlphaFoldDB" id="A0AA36FE81"/>
<keyword evidence="1" id="KW-0472">Membrane</keyword>
<keyword evidence="3" id="KW-1185">Reference proteome</keyword>